<accession>A0A9C7BNA0</accession>
<sequence length="490" mass="56326">MEGPLSFNETFKGIQQLFQQQHNKRLPVSLETAIYLNYTNEARNSEKDVEKLISEITHFKKAKLVSVTTSAVPEGILSPGYNATLKDVRIKSRGSDDIIYTNNPKIRRLIPRGLTLININGEDDTVIYANKKFTGGVGDEDHSQPQNDKIWRQYCIKNPDTAEYIISTEKQNGEAAHFSGRYIDGKFYIITGSKNVHMLIKEKSEINLYDGQRYDIAKVVAETVCDVLDGLQPRVYQLICSLLHHTKCTVVCEILQPNNQHIVDLSYLEKTKLMVIALTSTFMDKNESSLTALPPHHALDMMSCLGFSCVPYKITAPSSMKKHKEMVRNQLYKEGEVAYFINMDKETIGIVKIKTKWYILQRALREQVVSAFDSKLRKKNWNLLNKIEKIKGRLNDLQDYVKLNDQELNHWKILYGEFFIWLNGEVGSSRIEVNTIRPKFPTIWKSFIKTNQQKLPLVPRLELRGIKPAIILIIRRFENNTKSLVKSLSL</sequence>
<dbReference type="Pfam" id="PF25536">
    <property type="entry name" value="DUF7920"/>
    <property type="match status" value="1"/>
</dbReference>
<evidence type="ECO:0000259" key="1">
    <source>
        <dbReference type="Pfam" id="PF25536"/>
    </source>
</evidence>
<evidence type="ECO:0000313" key="2">
    <source>
        <dbReference type="EMBL" id="BDT62895.1"/>
    </source>
</evidence>
<name>A0A9C7BNA0_9VIRU</name>
<feature type="domain" description="DUF7920" evidence="1">
    <location>
        <begin position="94"/>
        <end position="363"/>
    </location>
</feature>
<proteinExistence type="predicted"/>
<reference evidence="2" key="1">
    <citation type="submission" date="2022-10" db="EMBL/GenBank/DDBJ databases">
        <title>Genome sequences of endogenous nimaviruses in decapod crustaceans.</title>
        <authorList>
            <person name="Kawato S."/>
            <person name="Nozaki R."/>
            <person name="Kondo H."/>
            <person name="Hirono I."/>
        </authorList>
    </citation>
    <scope>NUCLEOTIDE SEQUENCE</scope>
    <source>
        <strain evidence="2">Ube2021</strain>
    </source>
</reference>
<dbReference type="PANTHER" id="PTHR38566">
    <property type="entry name" value="RNA_LIG_T4_1 DOMAIN-CONTAINING PROTEIN"/>
    <property type="match status" value="1"/>
</dbReference>
<dbReference type="PANTHER" id="PTHR38566:SF1">
    <property type="entry name" value="CHROMOSOME UNDETERMINED SCAFFOLD_18, WHOLE GENOME SHOTGUN SEQUENCE"/>
    <property type="match status" value="1"/>
</dbReference>
<dbReference type="EMBL" id="LC738879">
    <property type="protein sequence ID" value="BDT62895.1"/>
    <property type="molecule type" value="Genomic_DNA"/>
</dbReference>
<organism evidence="2">
    <name type="scientific">Trachysalambria curvirostris majanivirus</name>
    <dbReference type="NCBI Taxonomy" id="2984281"/>
    <lineage>
        <taxon>Viruses</taxon>
        <taxon>Viruses incertae sedis</taxon>
        <taxon>Naldaviricetes</taxon>
        <taxon>Nimaviridae</taxon>
    </lineage>
</organism>
<dbReference type="InterPro" id="IPR057680">
    <property type="entry name" value="DUF7920"/>
</dbReference>
<protein>
    <recommendedName>
        <fullName evidence="1">DUF7920 domain-containing protein</fullName>
    </recommendedName>
</protein>